<keyword evidence="3" id="KW-1185">Reference proteome</keyword>
<evidence type="ECO:0000313" key="3">
    <source>
        <dbReference type="Proteomes" id="UP001201873"/>
    </source>
</evidence>
<evidence type="ECO:0008006" key="4">
    <source>
        <dbReference type="Google" id="ProtNLM"/>
    </source>
</evidence>
<feature type="region of interest" description="Disordered" evidence="1">
    <location>
        <begin position="729"/>
        <end position="771"/>
    </location>
</feature>
<dbReference type="Proteomes" id="UP001201873">
    <property type="component" value="Unassembled WGS sequence"/>
</dbReference>
<feature type="non-terminal residue" evidence="2">
    <location>
        <position position="1"/>
    </location>
</feature>
<gene>
    <name evidence="2" type="ORF">MXD59_02090</name>
</gene>
<accession>A0ABT0JSR0</accession>
<evidence type="ECO:0000256" key="1">
    <source>
        <dbReference type="SAM" id="MobiDB-lite"/>
    </source>
</evidence>
<comment type="caution">
    <text evidence="2">The sequence shown here is derived from an EMBL/GenBank/DDBJ whole genome shotgun (WGS) entry which is preliminary data.</text>
</comment>
<name>A0ABT0JSR0_9ACTN</name>
<reference evidence="2 3" key="1">
    <citation type="submission" date="2022-04" db="EMBL/GenBank/DDBJ databases">
        <title>Genome diversity in the genus Frankia.</title>
        <authorList>
            <person name="Carlos-Shanley C."/>
            <person name="Hahn D."/>
        </authorList>
    </citation>
    <scope>NUCLEOTIDE SEQUENCE [LARGE SCALE GENOMIC DNA]</scope>
    <source>
        <strain evidence="2 3">Ag45/Mut15</strain>
    </source>
</reference>
<dbReference type="EMBL" id="JALKFT010000001">
    <property type="protein sequence ID" value="MCK9874582.1"/>
    <property type="molecule type" value="Genomic_DNA"/>
</dbReference>
<evidence type="ECO:0000313" key="2">
    <source>
        <dbReference type="EMBL" id="MCK9874582.1"/>
    </source>
</evidence>
<dbReference type="RefSeq" id="WP_248823201.1">
    <property type="nucleotide sequence ID" value="NZ_JALKFT010000001.1"/>
</dbReference>
<organism evidence="2 3">
    <name type="scientific">Frankia umida</name>
    <dbReference type="NCBI Taxonomy" id="573489"/>
    <lineage>
        <taxon>Bacteria</taxon>
        <taxon>Bacillati</taxon>
        <taxon>Actinomycetota</taxon>
        <taxon>Actinomycetes</taxon>
        <taxon>Frankiales</taxon>
        <taxon>Frankiaceae</taxon>
        <taxon>Frankia</taxon>
    </lineage>
</organism>
<protein>
    <recommendedName>
        <fullName evidence="4">RHS repeat-associated core domain-containing protein</fullName>
    </recommendedName>
</protein>
<feature type="compositionally biased region" description="Low complexity" evidence="1">
    <location>
        <begin position="729"/>
        <end position="740"/>
    </location>
</feature>
<sequence length="1261" mass="137174">FTHTWQNSTHLLTSQDGSGAWQRFDQGGNLIGLEIPVRTINGAVDGRLEVDVTTHTATLQRPVPHAPVQFTHTWNNGIHEITELGGTSVYRYDAHGTLVGRQLDAINIHGTADGTLEIDLTAGTGSHVGAGGLRRDWTTLQISPNGDVRLGNAAGDLQRHAPDGRIVEELVIPRDGHGNLGPARIHGRLDGAGNPVLRLEHGGTQVADFRVTQDGTGYRVTNRGTTAHRNDHLVFGPDGALRSERITYLNRDGGGAGTYLQVDHTARTWTWTDAGGTARTGHIQAAPRGPGAPAARPPRYNGSGTVTVKANGDLHLVGADKKPFYSREHLGAGPGTGPGGGHRTLEVFRADSGKRYWHQWAARADGQLGADAGRGTRTFNDLPEGRVWSDQLHGTVWNTTVREYRTAADGGVIRAELQPDGSWQWYRFHKDGQLTLQGNRESLGWGRGWQDIPTTPGGGALAQRYWSAFNWFPKALHYREHTVSPVNGGGYRAGDSYKEFSPQVKDTGTRDALTGGNTLTTVRWAEQRPPQFLWQGTGSVDFRASGLNRGDSRYQVFRWTESNPAGHQVATGVRAVTPDGSFSDFTREGLFVRGTIKLDGGNTIEIGRDVHGTWASLAGNLPAAQPRALPWREITSAKQTVTDGTRHFLGGGRHWVDVRPDPGGGLPHAVRYTGAHGDVTHVHPRNRPTFDPTQAHPNAFSPAVHGETITRNTMGQIVARQEQWWPGQPHTGAAPAPAHTVVHSSGDPHSGTWRWTDDAGGHGTRVSGRNTVGTGAWDDSYHDFQNIGGTHQLVRDLRALDKGRGLYAGRRPDGTWHSEIRDANGNVAANTAATREFWHNRGWQGQPPAGRGQAPWRDVDGTGDIMREFAGGRVRVYDTHARPPGQPVGHGTWTEYDQGGVYRQRVDKGNGVFRETENFHKQWRETDVNGRLLRFRSLSGTVWERGPLRFSIQHAHYSQVGREFEFRGLASEFRGKNRMWRESNRLQYTATNGLVGDFRSSWSRTLQKASLDFTQEFVTDFTVQVLVALAFNNGDLNPQDWYRALVGAAVSSGIKTGNSVLHDRQAFGLKGVKDGLANLDGGKDLNRNPYNHDKHWDNEWAGTENPARWRQASYDYLQGTLAVGFISSFVANAVNAAAFGLPTDYVALHGGTAALAGAWGGAGSLISGAAFGSLRTLGHLLGSGRYFHRGGMPDIGLQFVERFVERTIGTALVLKAANLRPQDNIAVPDAGQVRLVLPTTVLSPFTAFAPVPPPAGFGGAG</sequence>
<proteinExistence type="predicted"/>